<evidence type="ECO:0000256" key="1">
    <source>
        <dbReference type="SAM" id="SignalP"/>
    </source>
</evidence>
<dbReference type="Proteomes" id="UP000001064">
    <property type="component" value="Unassembled WGS sequence"/>
</dbReference>
<reference evidence="3" key="1">
    <citation type="journal article" date="2011" name="Genome Biol.">
        <title>Comparative genomics of the social amoebae Dictyostelium discoideum and Dictyostelium purpureum.</title>
        <authorList>
            <consortium name="US DOE Joint Genome Institute (JGI-PGF)"/>
            <person name="Sucgang R."/>
            <person name="Kuo A."/>
            <person name="Tian X."/>
            <person name="Salerno W."/>
            <person name="Parikh A."/>
            <person name="Feasley C.L."/>
            <person name="Dalin E."/>
            <person name="Tu H."/>
            <person name="Huang E."/>
            <person name="Barry K."/>
            <person name="Lindquist E."/>
            <person name="Shapiro H."/>
            <person name="Bruce D."/>
            <person name="Schmutz J."/>
            <person name="Salamov A."/>
            <person name="Fey P."/>
            <person name="Gaudet P."/>
            <person name="Anjard C."/>
            <person name="Babu M.M."/>
            <person name="Basu S."/>
            <person name="Bushmanova Y."/>
            <person name="van der Wel H."/>
            <person name="Katoh-Kurasawa M."/>
            <person name="Dinh C."/>
            <person name="Coutinho P.M."/>
            <person name="Saito T."/>
            <person name="Elias M."/>
            <person name="Schaap P."/>
            <person name="Kay R.R."/>
            <person name="Henrissat B."/>
            <person name="Eichinger L."/>
            <person name="Rivero F."/>
            <person name="Putnam N.H."/>
            <person name="West C.M."/>
            <person name="Loomis W.F."/>
            <person name="Chisholm R.L."/>
            <person name="Shaulsky G."/>
            <person name="Strassmann J.E."/>
            <person name="Queller D.C."/>
            <person name="Kuspa A."/>
            <person name="Grigoriev I.V."/>
        </authorList>
    </citation>
    <scope>NUCLEOTIDE SEQUENCE [LARGE SCALE GENOMIC DNA]</scope>
    <source>
        <strain evidence="3">QSDP1</strain>
    </source>
</reference>
<protein>
    <submittedName>
        <fullName evidence="2">Uncharacterized protein</fullName>
    </submittedName>
</protein>
<evidence type="ECO:0000313" key="2">
    <source>
        <dbReference type="EMBL" id="EGC34700.1"/>
    </source>
</evidence>
<gene>
    <name evidence="2" type="ORF">DICPUDRAFT_48126</name>
</gene>
<keyword evidence="1" id="KW-0732">Signal</keyword>
<dbReference type="InParanoid" id="F0ZMY7"/>
<organism evidence="2 3">
    <name type="scientific">Dictyostelium purpureum</name>
    <name type="common">Slime mold</name>
    <dbReference type="NCBI Taxonomy" id="5786"/>
    <lineage>
        <taxon>Eukaryota</taxon>
        <taxon>Amoebozoa</taxon>
        <taxon>Evosea</taxon>
        <taxon>Eumycetozoa</taxon>
        <taxon>Dictyostelia</taxon>
        <taxon>Dictyosteliales</taxon>
        <taxon>Dictyosteliaceae</taxon>
        <taxon>Dictyostelium</taxon>
    </lineage>
</organism>
<accession>F0ZMY7</accession>
<sequence length="166" mass="19021">MKLFYLLIIFFIFITSGDSFSLNKRVGTTGYKWEKVATSKDGKTINFSTSIKKTDTFQFRIDRDDYETIYNDLYVNVTMANKNQFMYFNTYYSISEIATKKSDPTSSPGYAPLWYSSCGSNEVYFTLNPNNTIVPPFKNPDSANINVLVSIKETVNLCKQFVNNSP</sequence>
<dbReference type="RefSeq" id="XP_003288785.1">
    <property type="nucleotide sequence ID" value="XM_003288737.1"/>
</dbReference>
<keyword evidence="3" id="KW-1185">Reference proteome</keyword>
<feature type="chain" id="PRO_5003265261" evidence="1">
    <location>
        <begin position="20"/>
        <end position="166"/>
    </location>
</feature>
<evidence type="ECO:0000313" key="3">
    <source>
        <dbReference type="Proteomes" id="UP000001064"/>
    </source>
</evidence>
<dbReference type="VEuPathDB" id="AmoebaDB:DICPUDRAFT_48126"/>
<dbReference type="AlphaFoldDB" id="F0ZMY7"/>
<feature type="signal peptide" evidence="1">
    <location>
        <begin position="1"/>
        <end position="19"/>
    </location>
</feature>
<name>F0ZMY7_DICPU</name>
<dbReference type="EMBL" id="GL871087">
    <property type="protein sequence ID" value="EGC34700.1"/>
    <property type="molecule type" value="Genomic_DNA"/>
</dbReference>
<dbReference type="GeneID" id="10499308"/>
<dbReference type="KEGG" id="dpp:DICPUDRAFT_48126"/>
<proteinExistence type="predicted"/>